<evidence type="ECO:0000256" key="5">
    <source>
        <dbReference type="ARBA" id="ARBA00023014"/>
    </source>
</evidence>
<dbReference type="PANTHER" id="PTHR36923:SF3">
    <property type="entry name" value="FERREDOXIN"/>
    <property type="match status" value="1"/>
</dbReference>
<protein>
    <recommendedName>
        <fullName evidence="6">Ferredoxin</fullName>
    </recommendedName>
</protein>
<dbReference type="InterPro" id="IPR001080">
    <property type="entry name" value="3Fe4S_ferredoxin"/>
</dbReference>
<comment type="caution">
    <text evidence="8">The sequence shown here is derived from an EMBL/GenBank/DDBJ whole genome shotgun (WGS) entry which is preliminary data.</text>
</comment>
<evidence type="ECO:0000259" key="7">
    <source>
        <dbReference type="PROSITE" id="PS51379"/>
    </source>
</evidence>
<dbReference type="Pfam" id="PF13370">
    <property type="entry name" value="Fer4_13"/>
    <property type="match status" value="1"/>
</dbReference>
<evidence type="ECO:0000313" key="8">
    <source>
        <dbReference type="EMBL" id="HIT49686.1"/>
    </source>
</evidence>
<comment type="function">
    <text evidence="6">Ferredoxins are iron-sulfur proteins that transfer electrons in a wide variety of metabolic reactions.</text>
</comment>
<dbReference type="AlphaFoldDB" id="A0A9D1GRL3"/>
<evidence type="ECO:0000256" key="1">
    <source>
        <dbReference type="ARBA" id="ARBA00022448"/>
    </source>
</evidence>
<dbReference type="GO" id="GO:0005506">
    <property type="term" value="F:iron ion binding"/>
    <property type="evidence" value="ECO:0007669"/>
    <property type="project" value="UniProtKB-UniRule"/>
</dbReference>
<dbReference type="Proteomes" id="UP000886758">
    <property type="component" value="Unassembled WGS sequence"/>
</dbReference>
<dbReference type="SUPFAM" id="SSF54862">
    <property type="entry name" value="4Fe-4S ferredoxins"/>
    <property type="match status" value="1"/>
</dbReference>
<dbReference type="InterPro" id="IPR017896">
    <property type="entry name" value="4Fe4S_Fe-S-bd"/>
</dbReference>
<evidence type="ECO:0000256" key="4">
    <source>
        <dbReference type="ARBA" id="ARBA00023004"/>
    </source>
</evidence>
<dbReference type="Gene3D" id="3.30.70.20">
    <property type="match status" value="1"/>
</dbReference>
<dbReference type="PRINTS" id="PR00352">
    <property type="entry name" value="3FE4SFRDOXIN"/>
</dbReference>
<dbReference type="InterPro" id="IPR017900">
    <property type="entry name" value="4Fe4S_Fe_S_CS"/>
</dbReference>
<evidence type="ECO:0000256" key="3">
    <source>
        <dbReference type="ARBA" id="ARBA00022982"/>
    </source>
</evidence>
<organism evidence="8 9">
    <name type="scientific">Candidatus Pelethenecus faecipullorum</name>
    <dbReference type="NCBI Taxonomy" id="2840900"/>
    <lineage>
        <taxon>Bacteria</taxon>
        <taxon>Bacillati</taxon>
        <taxon>Mycoplasmatota</taxon>
        <taxon>Mollicutes</taxon>
        <taxon>Candidatus Pelethenecus</taxon>
    </lineage>
</organism>
<reference evidence="8" key="1">
    <citation type="submission" date="2020-10" db="EMBL/GenBank/DDBJ databases">
        <authorList>
            <person name="Gilroy R."/>
        </authorList>
    </citation>
    <scope>NUCLEOTIDE SEQUENCE</scope>
    <source>
        <strain evidence="8">ChiW17-6978</strain>
    </source>
</reference>
<dbReference type="EMBL" id="DVLF01000049">
    <property type="protein sequence ID" value="HIT49686.1"/>
    <property type="molecule type" value="Genomic_DNA"/>
</dbReference>
<sequence>MKVKIIDGCIGCGLCVSICPNVFDLNEEGFSNVIADPSSADENNVKEAVDSCPVQVIVMEG</sequence>
<evidence type="ECO:0000256" key="6">
    <source>
        <dbReference type="RuleBase" id="RU368020"/>
    </source>
</evidence>
<proteinExistence type="predicted"/>
<dbReference type="PANTHER" id="PTHR36923">
    <property type="entry name" value="FERREDOXIN"/>
    <property type="match status" value="1"/>
</dbReference>
<feature type="domain" description="4Fe-4S ferredoxin-type" evidence="7">
    <location>
        <begin position="1"/>
        <end position="28"/>
    </location>
</feature>
<gene>
    <name evidence="8" type="ORF">IAD46_01535</name>
</gene>
<dbReference type="PROSITE" id="PS51379">
    <property type="entry name" value="4FE4S_FER_2"/>
    <property type="match status" value="1"/>
</dbReference>
<keyword evidence="3 6" id="KW-0249">Electron transport</keyword>
<evidence type="ECO:0000313" key="9">
    <source>
        <dbReference type="Proteomes" id="UP000886758"/>
    </source>
</evidence>
<keyword evidence="5 6" id="KW-0411">Iron-sulfur</keyword>
<accession>A0A9D1GRL3</accession>
<reference evidence="8" key="2">
    <citation type="journal article" date="2021" name="PeerJ">
        <title>Extensive microbial diversity within the chicken gut microbiome revealed by metagenomics and culture.</title>
        <authorList>
            <person name="Gilroy R."/>
            <person name="Ravi A."/>
            <person name="Getino M."/>
            <person name="Pursley I."/>
            <person name="Horton D.L."/>
            <person name="Alikhan N.F."/>
            <person name="Baker D."/>
            <person name="Gharbi K."/>
            <person name="Hall N."/>
            <person name="Watson M."/>
            <person name="Adriaenssens E.M."/>
            <person name="Foster-Nyarko E."/>
            <person name="Jarju S."/>
            <person name="Secka A."/>
            <person name="Antonio M."/>
            <person name="Oren A."/>
            <person name="Chaudhuri R.R."/>
            <person name="La Ragione R."/>
            <person name="Hildebrand F."/>
            <person name="Pallen M.J."/>
        </authorList>
    </citation>
    <scope>NUCLEOTIDE SEQUENCE</scope>
    <source>
        <strain evidence="8">ChiW17-6978</strain>
    </source>
</reference>
<keyword evidence="1 6" id="KW-0813">Transport</keyword>
<keyword evidence="4 6" id="KW-0408">Iron</keyword>
<dbReference type="GO" id="GO:0009055">
    <property type="term" value="F:electron transfer activity"/>
    <property type="evidence" value="ECO:0007669"/>
    <property type="project" value="UniProtKB-UniRule"/>
</dbReference>
<dbReference type="InterPro" id="IPR051269">
    <property type="entry name" value="Fe-S_cluster_ET"/>
</dbReference>
<dbReference type="GO" id="GO:0051536">
    <property type="term" value="F:iron-sulfur cluster binding"/>
    <property type="evidence" value="ECO:0007669"/>
    <property type="project" value="UniProtKB-KW"/>
</dbReference>
<dbReference type="PROSITE" id="PS00198">
    <property type="entry name" value="4FE4S_FER_1"/>
    <property type="match status" value="1"/>
</dbReference>
<evidence type="ECO:0000256" key="2">
    <source>
        <dbReference type="ARBA" id="ARBA00022723"/>
    </source>
</evidence>
<keyword evidence="2 6" id="KW-0479">Metal-binding</keyword>
<name>A0A9D1GRL3_9MOLU</name>